<reference evidence="1" key="2">
    <citation type="journal article" date="2023" name="IMA Fungus">
        <title>Comparative genomic study of the Penicillium genus elucidates a diverse pangenome and 15 lateral gene transfer events.</title>
        <authorList>
            <person name="Petersen C."/>
            <person name="Sorensen T."/>
            <person name="Nielsen M.R."/>
            <person name="Sondergaard T.E."/>
            <person name="Sorensen J.L."/>
            <person name="Fitzpatrick D.A."/>
            <person name="Frisvad J.C."/>
            <person name="Nielsen K.L."/>
        </authorList>
    </citation>
    <scope>NUCLEOTIDE SEQUENCE</scope>
    <source>
        <strain evidence="1">IBT 19713</strain>
    </source>
</reference>
<sequence length="107" mass="11868">MPPELHRICYGCDMIKPGGDPEEDVCSAKAGKVHSRTRLALSLKDKGLFMENVVKSNVALFYLNSKDNSAKQAQPLPHSSADSISHAVHSNSTLREHFTTDTMQYCY</sequence>
<protein>
    <submittedName>
        <fullName evidence="1">Uncharacterized protein</fullName>
    </submittedName>
</protein>
<dbReference type="EMBL" id="JAPQKS010000005">
    <property type="protein sequence ID" value="KAJ5225275.1"/>
    <property type="molecule type" value="Genomic_DNA"/>
</dbReference>
<evidence type="ECO:0000313" key="1">
    <source>
        <dbReference type="EMBL" id="KAJ5225275.1"/>
    </source>
</evidence>
<dbReference type="AlphaFoldDB" id="A0A9W9TL77"/>
<dbReference type="GeneID" id="83203099"/>
<organism evidence="1 2">
    <name type="scientific">Penicillium chermesinum</name>
    <dbReference type="NCBI Taxonomy" id="63820"/>
    <lineage>
        <taxon>Eukaryota</taxon>
        <taxon>Fungi</taxon>
        <taxon>Dikarya</taxon>
        <taxon>Ascomycota</taxon>
        <taxon>Pezizomycotina</taxon>
        <taxon>Eurotiomycetes</taxon>
        <taxon>Eurotiomycetidae</taxon>
        <taxon>Eurotiales</taxon>
        <taxon>Aspergillaceae</taxon>
        <taxon>Penicillium</taxon>
    </lineage>
</organism>
<dbReference type="Proteomes" id="UP001150941">
    <property type="component" value="Unassembled WGS sequence"/>
</dbReference>
<gene>
    <name evidence="1" type="ORF">N7468_006500</name>
</gene>
<evidence type="ECO:0000313" key="2">
    <source>
        <dbReference type="Proteomes" id="UP001150941"/>
    </source>
</evidence>
<accession>A0A9W9TL77</accession>
<comment type="caution">
    <text evidence="1">The sequence shown here is derived from an EMBL/GenBank/DDBJ whole genome shotgun (WGS) entry which is preliminary data.</text>
</comment>
<reference evidence="1" key="1">
    <citation type="submission" date="2022-11" db="EMBL/GenBank/DDBJ databases">
        <authorList>
            <person name="Petersen C."/>
        </authorList>
    </citation>
    <scope>NUCLEOTIDE SEQUENCE</scope>
    <source>
        <strain evidence="1">IBT 19713</strain>
    </source>
</reference>
<dbReference type="RefSeq" id="XP_058328686.1">
    <property type="nucleotide sequence ID" value="XM_058475796.1"/>
</dbReference>
<name>A0A9W9TL77_9EURO</name>
<proteinExistence type="predicted"/>
<keyword evidence="2" id="KW-1185">Reference proteome</keyword>